<accession>Q5D8R7</accession>
<organism evidence="1">
    <name type="scientific">Schistosoma japonicum</name>
    <name type="common">Blood fluke</name>
    <dbReference type="NCBI Taxonomy" id="6182"/>
    <lineage>
        <taxon>Eukaryota</taxon>
        <taxon>Metazoa</taxon>
        <taxon>Spiralia</taxon>
        <taxon>Lophotrochozoa</taxon>
        <taxon>Platyhelminthes</taxon>
        <taxon>Trematoda</taxon>
        <taxon>Digenea</taxon>
        <taxon>Strigeidida</taxon>
        <taxon>Schistosomatoidea</taxon>
        <taxon>Schistosomatidae</taxon>
        <taxon>Schistosoma</taxon>
    </lineage>
</organism>
<keyword evidence="3" id="KW-1185">Reference proteome</keyword>
<dbReference type="AlphaFoldDB" id="Q5D8R7"/>
<dbReference type="OrthoDB" id="6241903at2759"/>
<gene>
    <name evidence="2" type="ORF">EWB00_009072</name>
</gene>
<dbReference type="EMBL" id="SKCS01000051">
    <property type="protein sequence ID" value="TNN19350.1"/>
    <property type="molecule type" value="Genomic_DNA"/>
</dbReference>
<reference evidence="2 3" key="3">
    <citation type="submission" date="2019-03" db="EMBL/GenBank/DDBJ databases">
        <title>An improved genome assembly of the fluke Schistosoma japonicum.</title>
        <authorList>
            <person name="Hu W."/>
            <person name="Luo F."/>
            <person name="Yin M."/>
            <person name="Mo X."/>
            <person name="Sun C."/>
            <person name="Wu Q."/>
            <person name="Zhu B."/>
            <person name="Xiang M."/>
            <person name="Wang J."/>
            <person name="Wang Y."/>
            <person name="Zhang T."/>
            <person name="Xu B."/>
            <person name="Zheng H."/>
            <person name="Feng Z."/>
        </authorList>
    </citation>
    <scope>NUCLEOTIDE SEQUENCE [LARGE SCALE GENOMIC DNA]</scope>
    <source>
        <strain evidence="2">HuSjv2</strain>
        <tissue evidence="2">Worms</tissue>
    </source>
</reference>
<reference evidence="1" key="2">
    <citation type="journal article" date="2006" name="PLoS Pathog.">
        <title>New perspectives on host-parasite interplay by comparative transcriptomic and proteomic analyses of Schistosoma japonicum.</title>
        <authorList>
            <person name="Liu F."/>
            <person name="Lu J."/>
            <person name="Hu W."/>
            <person name="Wang S.Y."/>
            <person name="Cui S.J."/>
            <person name="Chi M."/>
            <person name="Yan Q."/>
            <person name="Wang X.R."/>
            <person name="Song H.D."/>
            <person name="Xu X.N."/>
            <person name="Wang J.J."/>
            <person name="Zhang X.L."/>
            <person name="Zhang X."/>
            <person name="Wang Z.Q."/>
            <person name="Xue C.L."/>
            <person name="Brindley P.J."/>
            <person name="McManus D.P."/>
            <person name="Yang P.Y."/>
            <person name="Feng Z."/>
            <person name="Chen Z."/>
            <person name="Han Z.G."/>
        </authorList>
    </citation>
    <scope>NUCLEOTIDE SEQUENCE</scope>
</reference>
<evidence type="ECO:0000313" key="3">
    <source>
        <dbReference type="Proteomes" id="UP000311919"/>
    </source>
</evidence>
<proteinExistence type="evidence at transcript level"/>
<evidence type="ECO:0000313" key="2">
    <source>
        <dbReference type="EMBL" id="TNN19350.1"/>
    </source>
</evidence>
<protein>
    <submittedName>
        <fullName evidence="1">SJCHGC02658 protein</fullName>
    </submittedName>
</protein>
<dbReference type="Proteomes" id="UP000311919">
    <property type="component" value="Unassembled WGS sequence"/>
</dbReference>
<reference evidence="1" key="1">
    <citation type="submission" date="2004-11" db="EMBL/GenBank/DDBJ databases">
        <title>The full-length cDNA sequences of Schistosoma japonicum genes.</title>
        <authorList>
            <person name="Han Z."/>
        </authorList>
    </citation>
    <scope>NUCLEOTIDE SEQUENCE</scope>
</reference>
<name>Q5D8R7_SCHJA</name>
<evidence type="ECO:0000313" key="1">
    <source>
        <dbReference type="EMBL" id="AAW27789.1"/>
    </source>
</evidence>
<dbReference type="EMBL" id="AY816057">
    <property type="protein sequence ID" value="AAW27789.1"/>
    <property type="molecule type" value="mRNA"/>
</dbReference>
<sequence>MMSAMFLGKLRPFLKSCNITLQGMNLRPSKRMHSFSTKPRVFYRDNIERDVKEEDKAQLLLTFVYAWITYFFINHYEDVIVFLYKWHSKYLAQFTGLKKIYKIYKSKMNAAH</sequence>